<organism evidence="1 2">
    <name type="scientific">Streptomyces catenulae</name>
    <dbReference type="NCBI Taxonomy" id="66875"/>
    <lineage>
        <taxon>Bacteria</taxon>
        <taxon>Bacillati</taxon>
        <taxon>Actinomycetota</taxon>
        <taxon>Actinomycetes</taxon>
        <taxon>Kitasatosporales</taxon>
        <taxon>Streptomycetaceae</taxon>
        <taxon>Streptomyces</taxon>
    </lineage>
</organism>
<protein>
    <submittedName>
        <fullName evidence="1">Uncharacterized protein</fullName>
    </submittedName>
</protein>
<sequence length="94" mass="9898">MKYSEKAAANGWGWVLGVSGQECRVQSSASHTPAGDPKELLDEIAKLLGLSDPALVPARVRRLKADQEKVQSAALAQAAVHPLVAAMRGEEPAP</sequence>
<keyword evidence="2" id="KW-1185">Reference proteome</keyword>
<dbReference type="EMBL" id="JBEZVI010000002">
    <property type="protein sequence ID" value="MEU3708977.1"/>
    <property type="molecule type" value="Genomic_DNA"/>
</dbReference>
<accession>A0ABV2YTA8</accession>
<dbReference type="Proteomes" id="UP001550853">
    <property type="component" value="Unassembled WGS sequence"/>
</dbReference>
<dbReference type="RefSeq" id="WP_157848078.1">
    <property type="nucleotide sequence ID" value="NZ_JBEZVI010000002.1"/>
</dbReference>
<evidence type="ECO:0000313" key="1">
    <source>
        <dbReference type="EMBL" id="MEU3708977.1"/>
    </source>
</evidence>
<proteinExistence type="predicted"/>
<comment type="caution">
    <text evidence="1">The sequence shown here is derived from an EMBL/GenBank/DDBJ whole genome shotgun (WGS) entry which is preliminary data.</text>
</comment>
<reference evidence="1 2" key="1">
    <citation type="submission" date="2024-06" db="EMBL/GenBank/DDBJ databases">
        <title>The Natural Products Discovery Center: Release of the First 8490 Sequenced Strains for Exploring Actinobacteria Biosynthetic Diversity.</title>
        <authorList>
            <person name="Kalkreuter E."/>
            <person name="Kautsar S.A."/>
            <person name="Yang D."/>
            <person name="Bader C.D."/>
            <person name="Teijaro C.N."/>
            <person name="Fluegel L."/>
            <person name="Davis C.M."/>
            <person name="Simpson J.R."/>
            <person name="Lauterbach L."/>
            <person name="Steele A.D."/>
            <person name="Gui C."/>
            <person name="Meng S."/>
            <person name="Li G."/>
            <person name="Viehrig K."/>
            <person name="Ye F."/>
            <person name="Su P."/>
            <person name="Kiefer A.F."/>
            <person name="Nichols A."/>
            <person name="Cepeda A.J."/>
            <person name="Yan W."/>
            <person name="Fan B."/>
            <person name="Jiang Y."/>
            <person name="Adhikari A."/>
            <person name="Zheng C.-J."/>
            <person name="Schuster L."/>
            <person name="Cowan T.M."/>
            <person name="Smanski M.J."/>
            <person name="Chevrette M.G."/>
            <person name="De Carvalho L.P.S."/>
            <person name="Shen B."/>
        </authorList>
    </citation>
    <scope>NUCLEOTIDE SEQUENCE [LARGE SCALE GENOMIC DNA]</scope>
    <source>
        <strain evidence="1 2">NPDC033039</strain>
    </source>
</reference>
<evidence type="ECO:0000313" key="2">
    <source>
        <dbReference type="Proteomes" id="UP001550853"/>
    </source>
</evidence>
<name>A0ABV2YTA8_9ACTN</name>
<gene>
    <name evidence="1" type="ORF">AB0E61_02610</name>
</gene>